<dbReference type="InterPro" id="IPR035899">
    <property type="entry name" value="DBL_dom_sf"/>
</dbReference>
<gene>
    <name evidence="19" type="primary">LOC116291310</name>
</gene>
<feature type="domain" description="SH3" evidence="12">
    <location>
        <begin position="826"/>
        <end position="888"/>
    </location>
</feature>
<dbReference type="RefSeq" id="XP_031554336.1">
    <property type="nucleotide sequence ID" value="XM_031698476.1"/>
</dbReference>
<dbReference type="InParanoid" id="A0A6P8HF09"/>
<dbReference type="InterPro" id="IPR036028">
    <property type="entry name" value="SH3-like_dom_sf"/>
</dbReference>
<dbReference type="GO" id="GO:0045202">
    <property type="term" value="C:synapse"/>
    <property type="evidence" value="ECO:0007669"/>
    <property type="project" value="UniProtKB-SubCell"/>
</dbReference>
<dbReference type="PROSITE" id="PS50031">
    <property type="entry name" value="EH"/>
    <property type="match status" value="2"/>
</dbReference>
<dbReference type="Pfam" id="PF16652">
    <property type="entry name" value="PH_13"/>
    <property type="match status" value="1"/>
</dbReference>
<evidence type="ECO:0000256" key="8">
    <source>
        <dbReference type="ARBA" id="ARBA00023273"/>
    </source>
</evidence>
<dbReference type="Pfam" id="PF00168">
    <property type="entry name" value="C2"/>
    <property type="match status" value="1"/>
</dbReference>
<feature type="domain" description="EH" evidence="16">
    <location>
        <begin position="253"/>
        <end position="337"/>
    </location>
</feature>
<dbReference type="CDD" id="cd11837">
    <property type="entry name" value="SH3_Intersectin_2"/>
    <property type="match status" value="1"/>
</dbReference>
<feature type="region of interest" description="Disordered" evidence="11">
    <location>
        <begin position="888"/>
        <end position="912"/>
    </location>
</feature>
<feature type="region of interest" description="Disordered" evidence="11">
    <location>
        <begin position="406"/>
        <end position="444"/>
    </location>
</feature>
<organism evidence="18 19">
    <name type="scientific">Actinia tenebrosa</name>
    <name type="common">Australian red waratah sea anemone</name>
    <dbReference type="NCBI Taxonomy" id="6105"/>
    <lineage>
        <taxon>Eukaryota</taxon>
        <taxon>Metazoa</taxon>
        <taxon>Cnidaria</taxon>
        <taxon>Anthozoa</taxon>
        <taxon>Hexacorallia</taxon>
        <taxon>Actiniaria</taxon>
        <taxon>Actiniidae</taxon>
        <taxon>Actinia</taxon>
    </lineage>
</organism>
<dbReference type="PRINTS" id="PR00452">
    <property type="entry name" value="SH3DOMAIN"/>
</dbReference>
<dbReference type="GO" id="GO:0005085">
    <property type="term" value="F:guanyl-nucleotide exchange factor activity"/>
    <property type="evidence" value="ECO:0007669"/>
    <property type="project" value="InterPro"/>
</dbReference>
<keyword evidence="7" id="KW-0770">Synapse</keyword>
<dbReference type="FunCoup" id="A0A6P8HF09">
    <property type="interactions" value="2335"/>
</dbReference>
<dbReference type="GO" id="GO:0006897">
    <property type="term" value="P:endocytosis"/>
    <property type="evidence" value="ECO:0007669"/>
    <property type="project" value="UniProtKB-KW"/>
</dbReference>
<dbReference type="CDD" id="cd00052">
    <property type="entry name" value="EH"/>
    <property type="match status" value="2"/>
</dbReference>
<feature type="domain" description="SH3" evidence="12">
    <location>
        <begin position="1135"/>
        <end position="1199"/>
    </location>
</feature>
<dbReference type="PANTHER" id="PTHR46006:SF6">
    <property type="entry name" value="INTERSECTIN-2 ISOFORM X1"/>
    <property type="match status" value="1"/>
</dbReference>
<dbReference type="InterPro" id="IPR001452">
    <property type="entry name" value="SH3_domain"/>
</dbReference>
<feature type="region of interest" description="Disordered" evidence="11">
    <location>
        <begin position="346"/>
        <end position="375"/>
    </location>
</feature>
<dbReference type="GO" id="GO:0035025">
    <property type="term" value="P:positive regulation of Rho protein signal transduction"/>
    <property type="evidence" value="ECO:0007669"/>
    <property type="project" value="TreeGrafter"/>
</dbReference>
<evidence type="ECO:0000256" key="11">
    <source>
        <dbReference type="SAM" id="MobiDB-lite"/>
    </source>
</evidence>
<evidence type="ECO:0000259" key="13">
    <source>
        <dbReference type="PROSITE" id="PS50003"/>
    </source>
</evidence>
<dbReference type="SUPFAM" id="SSF50729">
    <property type="entry name" value="PH domain-like"/>
    <property type="match status" value="1"/>
</dbReference>
<evidence type="ECO:0000256" key="4">
    <source>
        <dbReference type="ARBA" id="ARBA00022490"/>
    </source>
</evidence>
<sequence length="1799" mass="203109">MASIGSSQGPWVISAEERMKHETTFQSLKPMSGFLSGEQAKQFFLKSNLPPIVLGKIWSLSDFDRDGKMTMQEFTVAMHLIQNKLKGIEVPTVLPNTVKMTSLPASNQPGKKASPSYGPQGVTNGFTNLSGSMTLPKSSGISWSGVNQPNISPVPSSGISWNQPNISPAPSSGISWSSMNQPNISSATSYGVPSSSFSMKSGGGFNTNTTNIGFSNGPGIMTSSIQPQSSLSQGNILQGTMNTSSSNTIATAARLKYNQMFKSLDFKNTGVLSGEQARSVLIQSGLSQTLLAKIWSLSDLDKDSQLNIEEFALAMFFVDMAKQGKQLPNQVPQELLPLAYQGRVHSDSVGSEGRDRSGSNISLDGRSRSGSMAEDKRIFTFEDRRKQNFEKGRLELERRRQDLQEKLKRERDERESKERQQEERKQRAKLEAEQRRQAEIEKQRQQQLEMEKEQEALRKKMIQQRLAQQIEAERQRQLEWQKRKEEELLNQKGLEQDIVNNLKTRKKNLKDDLAVVVGKKTAAQQGFDQEQQLCTEAQTTLNDVNQKKEMCRMDINRIQCEIKEYQQRLLALSNEKERVSLELNKRDTSKMAEAHGNAMASLQDSKAAIKRKQTMQNNLEKDLNEKLKELDSWNVQLKEAQNNVQQLTEENTRLQQTVESKQREYTMWKQKKDDEERMKKELDAKRKREEEENRRQKEREQEAMRKEQEQQRKDQEIRRRMQEAKEAEARRKDQQLLTKDKIVVQQQQTLVKTQPAIVWGEPAKKKEENIISKPVSVWGEPAKKQENIVSQTWSMKTTTTTTSETKEVATKKGVAVPRPRPRPAKKNVQYYRGLFSFDPRNPDEMKIDEGDIVTVDLDNMKAPPGWLRGKSEDRFGLFPENYVESITEDEAKRSTGHVETTSPETTSPGEKVPDVSVKSLVAVISQQLGGGSESADVHMNVHPARETTTTTTSMTTNTTTTDGPRAEGGVPAPKGLTAVALYAYRGKKDDMLSFAKGDLISITEQQDMWWSGELNGKVGWFPKSYVKLTSNTAKNTATTGLQPKSDVINSDFSAVNEPVSETRSEQNQPVLFECVALYPYDGEEGDLSFVQGDAISITKSDGDWWEGKLRGKHGLFPANYVKKVENEGPVAAQRSKPEIATVITAYTATSPDQLSLAPGQLIRVNKRDPSGWWDGELQARGKKRQSGIFPSTHVKILSKSTSPTPTPTAAGGTTPSDEANIYEVPPSNKAAVPDAKLEQVLAMFPYTAQNQDELTFYKGSVINVISRDGDWWKGEMNGQVGMFPSNYVQALSDLPESTTQWTGSFDAKVLASMSDVERQRQNAIYELINTEQTYVDHLSLTLEVFYNPLAESNLLTMEELSTIFVNWKELIHCNTKLLKAFLVRKKMRNNGLIVMIGDLMCEQLPHFSPYVRFCSRQLKACQFIQQKIETNPEFKQLEKKCCSEPRAMGLPLSSYLLKPLQRMCKYPLLIRQLLKYTPKDHPDRLNLESALEKAEELCNQVNEGVRSQESSDRLEWLQSHVNLEGLGEQLIFNSATNCLGPRKLIYSGTLYKVKSGKELKAFLFNDFLLFTRPQSSLTGNLSKKIGLDANEAATQYTIYRKPIFLNEVVVKRPADLNSDDYSFQISHIDRVYTLKTDSKLERNKWIEHLEKAAEHYIETERFTRLKAHRARSLRTPGIGTLVVTILEGKDLATSDPSGLSDPYCEVSMGSQEHRTKVCPQTLNPKWNSTMSFVIKDMEQDVLCITVFDRDLFSPNDFLGRTEVSLSSLRKKTNSKGPWVERLLLHEVVTGEVLVKLELQ</sequence>
<feature type="compositionally biased region" description="Low complexity" evidence="11">
    <location>
        <begin position="1200"/>
        <end position="1216"/>
    </location>
</feature>
<dbReference type="GO" id="GO:0035556">
    <property type="term" value="P:intracellular signal transduction"/>
    <property type="evidence" value="ECO:0007669"/>
    <property type="project" value="InterPro"/>
</dbReference>
<dbReference type="Gene3D" id="2.30.30.40">
    <property type="entry name" value="SH3 Domains"/>
    <property type="match status" value="5"/>
</dbReference>
<dbReference type="Gene3D" id="2.30.29.30">
    <property type="entry name" value="Pleckstrin-homology domain (PH domain)/Phosphotyrosine-binding domain (PTB)"/>
    <property type="match status" value="1"/>
</dbReference>
<keyword evidence="3 10" id="KW-0728">SH3 domain</keyword>
<dbReference type="InterPro" id="IPR035892">
    <property type="entry name" value="C2_domain_sf"/>
</dbReference>
<dbReference type="InterPro" id="IPR011993">
    <property type="entry name" value="PH-like_dom_sf"/>
</dbReference>
<feature type="domain" description="SH3" evidence="12">
    <location>
        <begin position="1069"/>
        <end position="1126"/>
    </location>
</feature>
<evidence type="ECO:0000256" key="7">
    <source>
        <dbReference type="ARBA" id="ARBA00023018"/>
    </source>
</evidence>
<evidence type="ECO:0000259" key="15">
    <source>
        <dbReference type="PROSITE" id="PS50010"/>
    </source>
</evidence>
<evidence type="ECO:0000256" key="2">
    <source>
        <dbReference type="ARBA" id="ARBA00004496"/>
    </source>
</evidence>
<dbReference type="InterPro" id="IPR001331">
    <property type="entry name" value="GDS_CDC24_CS"/>
</dbReference>
<evidence type="ECO:0000256" key="5">
    <source>
        <dbReference type="ARBA" id="ARBA00022583"/>
    </source>
</evidence>
<feature type="domain" description="C2" evidence="14">
    <location>
        <begin position="1661"/>
        <end position="1779"/>
    </location>
</feature>
<dbReference type="InterPro" id="IPR018247">
    <property type="entry name" value="EF_Hand_1_Ca_BS"/>
</dbReference>
<feature type="domain" description="SH3" evidence="12">
    <location>
        <begin position="1235"/>
        <end position="1293"/>
    </location>
</feature>
<feature type="region of interest" description="Disordered" evidence="11">
    <location>
        <begin position="1197"/>
        <end position="1218"/>
    </location>
</feature>
<dbReference type="GO" id="GO:0042995">
    <property type="term" value="C:cell projection"/>
    <property type="evidence" value="ECO:0007669"/>
    <property type="project" value="UniProtKB-SubCell"/>
</dbReference>
<dbReference type="PROSITE" id="PS50222">
    <property type="entry name" value="EF_HAND_2"/>
    <property type="match status" value="2"/>
</dbReference>
<dbReference type="SUPFAM" id="SSF50044">
    <property type="entry name" value="SH3-domain"/>
    <property type="match status" value="5"/>
</dbReference>
<dbReference type="CDD" id="cd00160">
    <property type="entry name" value="RhoGEF"/>
    <property type="match status" value="1"/>
</dbReference>
<feature type="domain" description="SH3" evidence="12">
    <location>
        <begin position="973"/>
        <end position="1031"/>
    </location>
</feature>
<reference evidence="19" key="1">
    <citation type="submission" date="2025-08" db="UniProtKB">
        <authorList>
            <consortium name="RefSeq"/>
        </authorList>
    </citation>
    <scope>IDENTIFICATION</scope>
    <source>
        <tissue evidence="19">Tentacle</tissue>
    </source>
</reference>
<evidence type="ECO:0000256" key="1">
    <source>
        <dbReference type="ARBA" id="ARBA00004316"/>
    </source>
</evidence>
<dbReference type="InterPro" id="IPR002048">
    <property type="entry name" value="EF_hand_dom"/>
</dbReference>
<feature type="domain" description="EF-hand" evidence="17">
    <location>
        <begin position="49"/>
        <end position="84"/>
    </location>
</feature>
<dbReference type="Pfam" id="PF00018">
    <property type="entry name" value="SH3_1"/>
    <property type="match status" value="2"/>
</dbReference>
<dbReference type="PANTHER" id="PTHR46006">
    <property type="entry name" value="RHO GUANINE NUCLEOTIDE EXCHANGE FACTOR AT 64C, ISOFORM A"/>
    <property type="match status" value="1"/>
</dbReference>
<dbReference type="FunFam" id="2.60.40.150:FF:000029">
    <property type="entry name" value="Intersectin 1"/>
    <property type="match status" value="1"/>
</dbReference>
<dbReference type="PROSITE" id="PS50003">
    <property type="entry name" value="PH_DOMAIN"/>
    <property type="match status" value="1"/>
</dbReference>
<evidence type="ECO:0000313" key="18">
    <source>
        <dbReference type="Proteomes" id="UP000515163"/>
    </source>
</evidence>
<evidence type="ECO:0000256" key="6">
    <source>
        <dbReference type="ARBA" id="ARBA00022837"/>
    </source>
</evidence>
<dbReference type="SMART" id="SM00325">
    <property type="entry name" value="RhoGEF"/>
    <property type="match status" value="1"/>
</dbReference>
<protein>
    <submittedName>
        <fullName evidence="19">Intersectin-1-like isoform X1</fullName>
    </submittedName>
</protein>
<dbReference type="PROSITE" id="PS00018">
    <property type="entry name" value="EF_HAND_1"/>
    <property type="match status" value="1"/>
</dbReference>
<dbReference type="SUPFAM" id="SSF47473">
    <property type="entry name" value="EF-hand"/>
    <property type="match status" value="2"/>
</dbReference>
<dbReference type="SUPFAM" id="SSF49562">
    <property type="entry name" value="C2 domain (Calcium/lipid-binding domain, CaLB)"/>
    <property type="match status" value="1"/>
</dbReference>
<dbReference type="SUPFAM" id="SSF48065">
    <property type="entry name" value="DBL homology domain (DH-domain)"/>
    <property type="match status" value="1"/>
</dbReference>
<dbReference type="PROSITE" id="PS50004">
    <property type="entry name" value="C2"/>
    <property type="match status" value="1"/>
</dbReference>
<proteinExistence type="predicted"/>
<feature type="domain" description="EF-hand" evidence="17">
    <location>
        <begin position="286"/>
        <end position="321"/>
    </location>
</feature>
<dbReference type="SMART" id="SM00326">
    <property type="entry name" value="SH3"/>
    <property type="match status" value="5"/>
</dbReference>
<dbReference type="InterPro" id="IPR001849">
    <property type="entry name" value="PH_domain"/>
</dbReference>
<dbReference type="SMART" id="SM00054">
    <property type="entry name" value="EFh"/>
    <property type="match status" value="2"/>
</dbReference>
<keyword evidence="6" id="KW-0106">Calcium</keyword>
<keyword evidence="4" id="KW-0963">Cytoplasm</keyword>
<evidence type="ECO:0000256" key="10">
    <source>
        <dbReference type="PROSITE-ProRule" id="PRU00192"/>
    </source>
</evidence>
<dbReference type="InterPro" id="IPR000261">
    <property type="entry name" value="EH_dom"/>
</dbReference>
<dbReference type="Proteomes" id="UP000515163">
    <property type="component" value="Unplaced"/>
</dbReference>
<dbReference type="Gene3D" id="1.20.900.10">
    <property type="entry name" value="Dbl homology (DH) domain"/>
    <property type="match status" value="1"/>
</dbReference>
<dbReference type="GO" id="GO:0005737">
    <property type="term" value="C:cytoplasm"/>
    <property type="evidence" value="ECO:0007669"/>
    <property type="project" value="UniProtKB-SubCell"/>
</dbReference>
<dbReference type="Pfam" id="PF14604">
    <property type="entry name" value="SH3_9"/>
    <property type="match status" value="3"/>
</dbReference>
<dbReference type="InterPro" id="IPR000008">
    <property type="entry name" value="C2_dom"/>
</dbReference>
<feature type="domain" description="DH" evidence="15">
    <location>
        <begin position="1319"/>
        <end position="1504"/>
    </location>
</feature>
<dbReference type="CDD" id="cd08375">
    <property type="entry name" value="C2_Intersectin"/>
    <property type="match status" value="1"/>
</dbReference>
<dbReference type="KEGG" id="aten:116291310"/>
<dbReference type="FunFam" id="2.30.30.40:FF:000072">
    <property type="entry name" value="Unconventional Myosin IB"/>
    <property type="match status" value="3"/>
</dbReference>
<evidence type="ECO:0000313" key="19">
    <source>
        <dbReference type="RefSeq" id="XP_031554336.1"/>
    </source>
</evidence>
<dbReference type="PROSITE" id="PS00741">
    <property type="entry name" value="DH_1"/>
    <property type="match status" value="1"/>
</dbReference>
<dbReference type="PROSITE" id="PS50010">
    <property type="entry name" value="DH_2"/>
    <property type="match status" value="1"/>
</dbReference>
<dbReference type="SMART" id="SM00027">
    <property type="entry name" value="EH"/>
    <property type="match status" value="2"/>
</dbReference>
<feature type="region of interest" description="Disordered" evidence="11">
    <location>
        <begin position="946"/>
        <end position="971"/>
    </location>
</feature>
<dbReference type="SMART" id="SM00233">
    <property type="entry name" value="PH"/>
    <property type="match status" value="1"/>
</dbReference>
<dbReference type="FunFam" id="1.10.238.10:FF:000055">
    <property type="entry name" value="Intersectin-1 isoform 1"/>
    <property type="match status" value="1"/>
</dbReference>
<dbReference type="SMART" id="SM00239">
    <property type="entry name" value="C2"/>
    <property type="match status" value="1"/>
</dbReference>
<feature type="domain" description="EH" evidence="16">
    <location>
        <begin position="17"/>
        <end position="98"/>
    </location>
</feature>
<dbReference type="GeneID" id="116291310"/>
<evidence type="ECO:0000256" key="9">
    <source>
        <dbReference type="ARBA" id="ARBA00034103"/>
    </source>
</evidence>
<feature type="compositionally biased region" description="Low complexity" evidence="11">
    <location>
        <begin position="947"/>
        <end position="961"/>
    </location>
</feature>
<dbReference type="InterPro" id="IPR011992">
    <property type="entry name" value="EF-hand-dom_pair"/>
</dbReference>
<dbReference type="PRINTS" id="PR00499">
    <property type="entry name" value="P67PHOX"/>
</dbReference>
<evidence type="ECO:0000259" key="12">
    <source>
        <dbReference type="PROSITE" id="PS50002"/>
    </source>
</evidence>
<dbReference type="GO" id="GO:0005509">
    <property type="term" value="F:calcium ion binding"/>
    <property type="evidence" value="ECO:0007669"/>
    <property type="project" value="InterPro"/>
</dbReference>
<dbReference type="PROSITE" id="PS50002">
    <property type="entry name" value="SH3"/>
    <property type="match status" value="5"/>
</dbReference>
<dbReference type="Gene3D" id="2.60.40.150">
    <property type="entry name" value="C2 domain"/>
    <property type="match status" value="1"/>
</dbReference>
<dbReference type="CDD" id="cd11839">
    <property type="entry name" value="SH3_Intersectin_4"/>
    <property type="match status" value="1"/>
</dbReference>
<dbReference type="Pfam" id="PF12763">
    <property type="entry name" value="EH"/>
    <property type="match status" value="2"/>
</dbReference>
<feature type="region of interest" description="Disordered" evidence="11">
    <location>
        <begin position="655"/>
        <end position="739"/>
    </location>
</feature>
<dbReference type="OrthoDB" id="2015333at2759"/>
<evidence type="ECO:0000259" key="16">
    <source>
        <dbReference type="PROSITE" id="PS50031"/>
    </source>
</evidence>
<comment type="subcellular location">
    <subcellularLocation>
        <location evidence="1">Cell projection</location>
    </subcellularLocation>
    <subcellularLocation>
        <location evidence="2">Cytoplasm</location>
    </subcellularLocation>
    <subcellularLocation>
        <location evidence="9">Synapse</location>
    </subcellularLocation>
</comment>
<feature type="region of interest" description="Disordered" evidence="11">
    <location>
        <begin position="791"/>
        <end position="825"/>
    </location>
</feature>
<name>A0A6P8HF09_ACTTE</name>
<dbReference type="Pfam" id="PF00621">
    <property type="entry name" value="RhoGEF"/>
    <property type="match status" value="1"/>
</dbReference>
<keyword evidence="8" id="KW-0966">Cell projection</keyword>
<evidence type="ECO:0000256" key="3">
    <source>
        <dbReference type="ARBA" id="ARBA00022443"/>
    </source>
</evidence>
<dbReference type="InterPro" id="IPR051480">
    <property type="entry name" value="Endocytic_GEF_Adapter"/>
</dbReference>
<feature type="compositionally biased region" description="Low complexity" evidence="11">
    <location>
        <begin position="899"/>
        <end position="908"/>
    </location>
</feature>
<evidence type="ECO:0000259" key="17">
    <source>
        <dbReference type="PROSITE" id="PS50222"/>
    </source>
</evidence>
<feature type="domain" description="PH" evidence="13">
    <location>
        <begin position="1543"/>
        <end position="1654"/>
    </location>
</feature>
<dbReference type="Gene3D" id="1.10.238.10">
    <property type="entry name" value="EF-hand"/>
    <property type="match status" value="2"/>
</dbReference>
<accession>A0A6P8HF09</accession>
<feature type="compositionally biased region" description="Basic and acidic residues" evidence="11">
    <location>
        <begin position="660"/>
        <end position="739"/>
    </location>
</feature>
<keyword evidence="18" id="KW-1185">Reference proteome</keyword>
<dbReference type="InterPro" id="IPR000219">
    <property type="entry name" value="DH_dom"/>
</dbReference>
<keyword evidence="5" id="KW-0254">Endocytosis</keyword>
<evidence type="ECO:0000259" key="14">
    <source>
        <dbReference type="PROSITE" id="PS50004"/>
    </source>
</evidence>